<evidence type="ECO:0000256" key="1">
    <source>
        <dbReference type="ARBA" id="ARBA00008867"/>
    </source>
</evidence>
<dbReference type="EMBL" id="MLAK01001361">
    <property type="protein sequence ID" value="OHS93952.1"/>
    <property type="molecule type" value="Genomic_DNA"/>
</dbReference>
<reference evidence="10" key="1">
    <citation type="submission" date="2016-10" db="EMBL/GenBank/DDBJ databases">
        <authorList>
            <person name="Benchimol M."/>
            <person name="Almeida L.G."/>
            <person name="Vasconcelos A.T."/>
            <person name="Perreira-Neves A."/>
            <person name="Rosa I.A."/>
            <person name="Tasca T."/>
            <person name="Bogo M.R."/>
            <person name="de Souza W."/>
        </authorList>
    </citation>
    <scope>NUCLEOTIDE SEQUENCE [LARGE SCALE GENOMIC DNA]</scope>
    <source>
        <strain evidence="10">K</strain>
    </source>
</reference>
<name>A0A1J4J3C3_9EUKA</name>
<dbReference type="GO" id="GO:0005737">
    <property type="term" value="C:cytoplasm"/>
    <property type="evidence" value="ECO:0007669"/>
    <property type="project" value="TreeGrafter"/>
</dbReference>
<keyword evidence="3" id="KW-0808">Transferase</keyword>
<dbReference type="InterPro" id="IPR017441">
    <property type="entry name" value="Protein_kinase_ATP_BS"/>
</dbReference>
<feature type="domain" description="Protein kinase" evidence="9">
    <location>
        <begin position="128"/>
        <end position="425"/>
    </location>
</feature>
<gene>
    <name evidence="10" type="ORF">TRFO_39862</name>
</gene>
<dbReference type="GO" id="GO:0005856">
    <property type="term" value="C:cytoskeleton"/>
    <property type="evidence" value="ECO:0007669"/>
    <property type="project" value="TreeGrafter"/>
</dbReference>
<evidence type="ECO:0000256" key="6">
    <source>
        <dbReference type="ARBA" id="ARBA00022840"/>
    </source>
</evidence>
<evidence type="ECO:0000256" key="4">
    <source>
        <dbReference type="ARBA" id="ARBA00022741"/>
    </source>
</evidence>
<dbReference type="Pfam" id="PF00069">
    <property type="entry name" value="Pkinase"/>
    <property type="match status" value="1"/>
</dbReference>
<evidence type="ECO:0000256" key="5">
    <source>
        <dbReference type="ARBA" id="ARBA00022777"/>
    </source>
</evidence>
<evidence type="ECO:0000256" key="2">
    <source>
        <dbReference type="ARBA" id="ARBA00022527"/>
    </source>
</evidence>
<comment type="similarity">
    <text evidence="1">Belongs to the protein kinase superfamily. CMGC Ser/Thr protein kinase family. MNB/DYRK subfamily.</text>
</comment>
<keyword evidence="4 7" id="KW-0547">Nucleotide-binding</keyword>
<evidence type="ECO:0000313" key="10">
    <source>
        <dbReference type="EMBL" id="OHS93952.1"/>
    </source>
</evidence>
<dbReference type="SUPFAM" id="SSF56112">
    <property type="entry name" value="Protein kinase-like (PK-like)"/>
    <property type="match status" value="1"/>
</dbReference>
<dbReference type="GO" id="GO:0005524">
    <property type="term" value="F:ATP binding"/>
    <property type="evidence" value="ECO:0007669"/>
    <property type="project" value="UniProtKB-UniRule"/>
</dbReference>
<dbReference type="AlphaFoldDB" id="A0A1J4J3C3"/>
<dbReference type="PROSITE" id="PS00108">
    <property type="entry name" value="PROTEIN_KINASE_ST"/>
    <property type="match status" value="1"/>
</dbReference>
<evidence type="ECO:0000256" key="8">
    <source>
        <dbReference type="RuleBase" id="RU000304"/>
    </source>
</evidence>
<dbReference type="InterPro" id="IPR008271">
    <property type="entry name" value="Ser/Thr_kinase_AS"/>
</dbReference>
<keyword evidence="5 10" id="KW-0418">Kinase</keyword>
<evidence type="ECO:0000256" key="7">
    <source>
        <dbReference type="PROSITE-ProRule" id="PRU10141"/>
    </source>
</evidence>
<dbReference type="Gene3D" id="1.10.510.10">
    <property type="entry name" value="Transferase(Phosphotransferase) domain 1"/>
    <property type="match status" value="1"/>
</dbReference>
<dbReference type="OrthoDB" id="9332038at2759"/>
<dbReference type="Proteomes" id="UP000179807">
    <property type="component" value="Unassembled WGS sequence"/>
</dbReference>
<accession>A0A1J4J3C3</accession>
<evidence type="ECO:0000256" key="3">
    <source>
        <dbReference type="ARBA" id="ARBA00022679"/>
    </source>
</evidence>
<dbReference type="SMART" id="SM00220">
    <property type="entry name" value="S_TKc"/>
    <property type="match status" value="1"/>
</dbReference>
<dbReference type="Gene3D" id="3.30.200.20">
    <property type="entry name" value="Phosphorylase Kinase, domain 1"/>
    <property type="match status" value="1"/>
</dbReference>
<keyword evidence="6 7" id="KW-0067">ATP-binding</keyword>
<dbReference type="InterPro" id="IPR000719">
    <property type="entry name" value="Prot_kinase_dom"/>
</dbReference>
<evidence type="ECO:0000259" key="9">
    <source>
        <dbReference type="PROSITE" id="PS50011"/>
    </source>
</evidence>
<comment type="caution">
    <text evidence="10">The sequence shown here is derived from an EMBL/GenBank/DDBJ whole genome shotgun (WGS) entry which is preliminary data.</text>
</comment>
<organism evidence="10 11">
    <name type="scientific">Tritrichomonas foetus</name>
    <dbReference type="NCBI Taxonomy" id="1144522"/>
    <lineage>
        <taxon>Eukaryota</taxon>
        <taxon>Metamonada</taxon>
        <taxon>Parabasalia</taxon>
        <taxon>Tritrichomonadida</taxon>
        <taxon>Tritrichomonadidae</taxon>
        <taxon>Tritrichomonas</taxon>
    </lineage>
</organism>
<dbReference type="GO" id="GO:0004674">
    <property type="term" value="F:protein serine/threonine kinase activity"/>
    <property type="evidence" value="ECO:0007669"/>
    <property type="project" value="UniProtKB-KW"/>
</dbReference>
<dbReference type="PROSITE" id="PS00107">
    <property type="entry name" value="PROTEIN_KINASE_ATP"/>
    <property type="match status" value="1"/>
</dbReference>
<keyword evidence="2 8" id="KW-0723">Serine/threonine-protein kinase</keyword>
<dbReference type="RefSeq" id="XP_068347089.1">
    <property type="nucleotide sequence ID" value="XM_068512878.1"/>
</dbReference>
<protein>
    <submittedName>
        <fullName evidence="10">CMGC family protein kinase</fullName>
    </submittedName>
</protein>
<dbReference type="GeneID" id="94847582"/>
<dbReference type="VEuPathDB" id="TrichDB:TRFO_39862"/>
<sequence>MHRIKPTNKSIIVKAPNKVGLSHRPRYPNVSIGTASHAHSPLLSARYYDKSRQAHPQATFTSVDFEGPVKPAYIFLNYPGLLTKDEEKEIMKFREIYYIRKSKPSQKFNQQSGEFYHYVKDDHIAYRYQQEHVIGKGSFGSVLQCFDHKDRKRVAIKLLNYKPKLHSQIIFELDLLKSLQAGNNESENNIIKFIDSFEFRNFFCIVMELASFDLYTVLKRQHFRGLSGKKLQLVARDTAVALKYMHNKGIIHCDIKPENILFSSIVMDKAKVIDFGCSCYVGKLMFSYIQSRYYRAPEVVFGFEYGTEIDIWSLGCVLCELVTGQPIFPAEDEYELMQMLVAVLGMPPKRMIEKAPRSHHYFDKTTFQPKPHKNSRGKVHEPCSSSITKETRIVDRELVDLVEKCLRWEPKDRLNAEQFLNHPWIKKQFNDDMSIPMSAR</sequence>
<feature type="binding site" evidence="7">
    <location>
        <position position="157"/>
    </location>
    <ligand>
        <name>ATP</name>
        <dbReference type="ChEBI" id="CHEBI:30616"/>
    </ligand>
</feature>
<proteinExistence type="inferred from homology"/>
<dbReference type="PANTHER" id="PTHR24058">
    <property type="entry name" value="DUAL SPECIFICITY PROTEIN KINASE"/>
    <property type="match status" value="1"/>
</dbReference>
<dbReference type="PANTHER" id="PTHR24058:SF22">
    <property type="entry name" value="DUAL SPECIFICITY TYROSINE-PHOSPHORYLATION-REGULATED KINASE 4"/>
    <property type="match status" value="1"/>
</dbReference>
<evidence type="ECO:0000313" key="11">
    <source>
        <dbReference type="Proteomes" id="UP000179807"/>
    </source>
</evidence>
<dbReference type="InterPro" id="IPR011009">
    <property type="entry name" value="Kinase-like_dom_sf"/>
</dbReference>
<dbReference type="InterPro" id="IPR050494">
    <property type="entry name" value="Ser_Thr_dual-spec_kinase"/>
</dbReference>
<dbReference type="PROSITE" id="PS50011">
    <property type="entry name" value="PROTEIN_KINASE_DOM"/>
    <property type="match status" value="1"/>
</dbReference>
<keyword evidence="11" id="KW-1185">Reference proteome</keyword>